<evidence type="ECO:0000313" key="3">
    <source>
        <dbReference type="Proteomes" id="UP001497457"/>
    </source>
</evidence>
<dbReference type="SUPFAM" id="SSF63825">
    <property type="entry name" value="YWTD domain"/>
    <property type="match status" value="1"/>
</dbReference>
<reference evidence="3" key="1">
    <citation type="submission" date="2024-06" db="EMBL/GenBank/DDBJ databases">
        <authorList>
            <person name="Ryan C."/>
        </authorList>
    </citation>
    <scope>NUCLEOTIDE SEQUENCE [LARGE SCALE GENOMIC DNA]</scope>
</reference>
<protein>
    <recommendedName>
        <fullName evidence="1">F-box protein AT5G49610-like beta-propeller domain-containing protein</fullName>
    </recommendedName>
</protein>
<proteinExistence type="predicted"/>
<feature type="domain" description="F-box protein AT5G49610-like beta-propeller" evidence="1">
    <location>
        <begin position="173"/>
        <end position="343"/>
    </location>
</feature>
<dbReference type="InterPro" id="IPR056594">
    <property type="entry name" value="AT5G49610-like_b-prop"/>
</dbReference>
<evidence type="ECO:0000259" key="1">
    <source>
        <dbReference type="Pfam" id="PF23635"/>
    </source>
</evidence>
<accession>A0ABC9FMI3</accession>
<dbReference type="PANTHER" id="PTHR32133">
    <property type="entry name" value="OS07G0120400 PROTEIN"/>
    <property type="match status" value="1"/>
</dbReference>
<evidence type="ECO:0000313" key="2">
    <source>
        <dbReference type="EMBL" id="CAL5077336.1"/>
    </source>
</evidence>
<name>A0ABC9FMI3_9POAL</name>
<gene>
    <name evidence="2" type="ORF">URODEC1_LOCUS106601</name>
</gene>
<dbReference type="Pfam" id="PF23635">
    <property type="entry name" value="Beta-prop_AT5G49610-like"/>
    <property type="match status" value="1"/>
</dbReference>
<organism evidence="2 3">
    <name type="scientific">Urochloa decumbens</name>
    <dbReference type="NCBI Taxonomy" id="240449"/>
    <lineage>
        <taxon>Eukaryota</taxon>
        <taxon>Viridiplantae</taxon>
        <taxon>Streptophyta</taxon>
        <taxon>Embryophyta</taxon>
        <taxon>Tracheophyta</taxon>
        <taxon>Spermatophyta</taxon>
        <taxon>Magnoliopsida</taxon>
        <taxon>Liliopsida</taxon>
        <taxon>Poales</taxon>
        <taxon>Poaceae</taxon>
        <taxon>PACMAD clade</taxon>
        <taxon>Panicoideae</taxon>
        <taxon>Panicodae</taxon>
        <taxon>Paniceae</taxon>
        <taxon>Melinidinae</taxon>
        <taxon>Urochloa</taxon>
    </lineage>
</organism>
<keyword evidence="3" id="KW-1185">Reference proteome</keyword>
<dbReference type="PANTHER" id="PTHR32133:SF386">
    <property type="entry name" value="F-BOX DOMAIN-CONTAINING PROTEIN"/>
    <property type="match status" value="1"/>
</dbReference>
<dbReference type="SUPFAM" id="SSF81383">
    <property type="entry name" value="F-box domain"/>
    <property type="match status" value="1"/>
</dbReference>
<reference evidence="2 3" key="2">
    <citation type="submission" date="2024-10" db="EMBL/GenBank/DDBJ databases">
        <authorList>
            <person name="Ryan C."/>
        </authorList>
    </citation>
    <scope>NUCLEOTIDE SEQUENCE [LARGE SCALE GENOMIC DNA]</scope>
</reference>
<dbReference type="Proteomes" id="UP001497457">
    <property type="component" value="Chromosome 6rd"/>
</dbReference>
<dbReference type="Gene3D" id="1.20.1280.50">
    <property type="match status" value="1"/>
</dbReference>
<dbReference type="InterPro" id="IPR036047">
    <property type="entry name" value="F-box-like_dom_sf"/>
</dbReference>
<dbReference type="EMBL" id="OZ075116">
    <property type="protein sequence ID" value="CAL5077336.1"/>
    <property type="molecule type" value="Genomic_DNA"/>
</dbReference>
<dbReference type="AlphaFoldDB" id="A0ABC9FMI3"/>
<sequence length="343" mass="37796">MAPPPRPPPALVDELVEEILIRTPPPPDDPAGLVRATLACKRWRRIVSDPGFRRRFLELHRAPPMLGFLCNIGPQSSFVSTSSFRPPCAACSNFPAIDARHGRVLLHSAPWVPGKNPMCNPFVVWDPVTGDRRELPRLLYYIYPFSWNAAVLCASAACDHLDCRRGPFLVVFVVVTDRLGTVVYVYSSETDAWSEQASARLPGYNQINLGPTALVGSSLYFTIWHGKRLLKYDLATQEVSVLPLPTECFSTSVVPLTTEDGRLGFTHILNKNLCLWSREAAPDGIGVGWALSRVIELETLLPCHALSSTVDVAGFADGVDVMIVRTNEGIFTIDLKSCQVTKV</sequence>